<dbReference type="Gene3D" id="3.40.50.1820">
    <property type="entry name" value="alpha/beta hydrolase"/>
    <property type="match status" value="1"/>
</dbReference>
<protein>
    <submittedName>
        <fullName evidence="3">Alpha/beta hydrolase</fullName>
    </submittedName>
</protein>
<evidence type="ECO:0000313" key="4">
    <source>
        <dbReference type="Proteomes" id="UP001595420"/>
    </source>
</evidence>
<dbReference type="GO" id="GO:0016787">
    <property type="term" value="F:hydrolase activity"/>
    <property type="evidence" value="ECO:0007669"/>
    <property type="project" value="UniProtKB-KW"/>
</dbReference>
<sequence length="248" mass="26589">MHYDQAALDAAYDQRVWAPDMADWLARYRADTDAARAALRPEIFSYGPHLLDLYPAQGAARGIHLHIHGGAWRAQSRDDSGFLAPALTAAGFAVAVPDFSLLPARRLPDVVAELRDCVAWLRPRGPIHLSGHSSGAHLAAVLATEMEFASVTLVSGVYDMEPVLLSARRHYVLLDAAEAEALSPVRHAARMTAPLRLAWGTAESPEFIRQSEAMAAATGAETFVLPGVNHFGAAYAPAQGALYATLTA</sequence>
<dbReference type="InterPro" id="IPR050300">
    <property type="entry name" value="GDXG_lipolytic_enzyme"/>
</dbReference>
<dbReference type="Proteomes" id="UP001595420">
    <property type="component" value="Unassembled WGS sequence"/>
</dbReference>
<reference evidence="4" key="1">
    <citation type="journal article" date="2019" name="Int. J. Syst. Evol. Microbiol.">
        <title>The Global Catalogue of Microorganisms (GCM) 10K type strain sequencing project: providing services to taxonomists for standard genome sequencing and annotation.</title>
        <authorList>
            <consortium name="The Broad Institute Genomics Platform"/>
            <consortium name="The Broad Institute Genome Sequencing Center for Infectious Disease"/>
            <person name="Wu L."/>
            <person name="Ma J."/>
        </authorList>
    </citation>
    <scope>NUCLEOTIDE SEQUENCE [LARGE SCALE GENOMIC DNA]</scope>
    <source>
        <strain evidence="4">CGMCC 1.16855</strain>
    </source>
</reference>
<accession>A0ABV7BM83</accession>
<name>A0ABV7BM83_9PROT</name>
<dbReference type="Pfam" id="PF20434">
    <property type="entry name" value="BD-FAE"/>
    <property type="match status" value="1"/>
</dbReference>
<dbReference type="PANTHER" id="PTHR48081:SF33">
    <property type="entry name" value="KYNURENINE FORMAMIDASE"/>
    <property type="match status" value="1"/>
</dbReference>
<dbReference type="PANTHER" id="PTHR48081">
    <property type="entry name" value="AB HYDROLASE SUPERFAMILY PROTEIN C4A8.06C"/>
    <property type="match status" value="1"/>
</dbReference>
<evidence type="ECO:0000256" key="1">
    <source>
        <dbReference type="ARBA" id="ARBA00022801"/>
    </source>
</evidence>
<dbReference type="InterPro" id="IPR049492">
    <property type="entry name" value="BD-FAE-like_dom"/>
</dbReference>
<keyword evidence="1 3" id="KW-0378">Hydrolase</keyword>
<organism evidence="3 4">
    <name type="scientific">Falsiroseomonas tokyonensis</name>
    <dbReference type="NCBI Taxonomy" id="430521"/>
    <lineage>
        <taxon>Bacteria</taxon>
        <taxon>Pseudomonadati</taxon>
        <taxon>Pseudomonadota</taxon>
        <taxon>Alphaproteobacteria</taxon>
        <taxon>Acetobacterales</taxon>
        <taxon>Roseomonadaceae</taxon>
        <taxon>Falsiroseomonas</taxon>
    </lineage>
</organism>
<dbReference type="SUPFAM" id="SSF53474">
    <property type="entry name" value="alpha/beta-Hydrolases"/>
    <property type="match status" value="1"/>
</dbReference>
<proteinExistence type="predicted"/>
<dbReference type="InterPro" id="IPR029058">
    <property type="entry name" value="AB_hydrolase_fold"/>
</dbReference>
<keyword evidence="4" id="KW-1185">Reference proteome</keyword>
<comment type="caution">
    <text evidence="3">The sequence shown here is derived from an EMBL/GenBank/DDBJ whole genome shotgun (WGS) entry which is preliminary data.</text>
</comment>
<dbReference type="EMBL" id="JBHRSB010000001">
    <property type="protein sequence ID" value="MFC2998751.1"/>
    <property type="molecule type" value="Genomic_DNA"/>
</dbReference>
<evidence type="ECO:0000259" key="2">
    <source>
        <dbReference type="Pfam" id="PF20434"/>
    </source>
</evidence>
<evidence type="ECO:0000313" key="3">
    <source>
        <dbReference type="EMBL" id="MFC2998751.1"/>
    </source>
</evidence>
<feature type="domain" description="BD-FAE-like" evidence="2">
    <location>
        <begin position="52"/>
        <end position="147"/>
    </location>
</feature>
<gene>
    <name evidence="3" type="ORF">ACFOD3_02540</name>
</gene>